<dbReference type="Pfam" id="PF20431">
    <property type="entry name" value="E_motif"/>
    <property type="match status" value="1"/>
</dbReference>
<evidence type="ECO:0008006" key="5">
    <source>
        <dbReference type="Google" id="ProtNLM"/>
    </source>
</evidence>
<sequence>MKGPSFLSFNLSPDWFGLCLQKCLKEKALRPGKQVHAILLTTGIDVKVLSLNSKLVGMYASCGDVRSARLVFDKIQNPNVFALNWMVLASAFNGYYEDAIGYVCLMRELGILGNKFTFSIVLKACVGLIDVKKGREVHAVVKKMDFENDVSVANALIDMYCKCGKVCHARRLFDRMVSRDVASWTSMICGYCNMGKTEQALVLFERMKLEGLEPNDFTWNAMIAGYARSGDTTRVFALFSRMTRAGLLPDLVTWNALISGFAQIQEAGKAFKLFRNMLVFGIKPNGVTVAGLLPACGLIGSIERGREIHGMIYRMGLDINVFVASALIDMYSKCGSVRNAQCVFDRIPVKNIASWNAMIGCYGKHGMVDLSIQLFERMQEEGMRANELTFICILSACSHSGLVEEGVNIFRTMKEGYGIDVGKEHYACVVDLLCRSGRMVEAYELVKDMPTQVPESIVGAFFNGCKIHGRRDLAEMMAEDILSMELKKPGGYVTLSNIYAAEGDWEKVENVRKMMRERSILKKSGFSWVEEK</sequence>
<dbReference type="Gene3D" id="1.25.40.10">
    <property type="entry name" value="Tetratricopeptide repeat domain"/>
    <property type="match status" value="3"/>
</dbReference>
<dbReference type="InterPro" id="IPR002885">
    <property type="entry name" value="PPR_rpt"/>
</dbReference>
<dbReference type="OrthoDB" id="185373at2759"/>
<dbReference type="Pfam" id="PF01535">
    <property type="entry name" value="PPR"/>
    <property type="match status" value="1"/>
</dbReference>
<feature type="repeat" description="PPR" evidence="2">
    <location>
        <begin position="149"/>
        <end position="179"/>
    </location>
</feature>
<dbReference type="GO" id="GO:0003723">
    <property type="term" value="F:RNA binding"/>
    <property type="evidence" value="ECO:0007669"/>
    <property type="project" value="InterPro"/>
</dbReference>
<proteinExistence type="predicted"/>
<dbReference type="PANTHER" id="PTHR47926">
    <property type="entry name" value="PENTATRICOPEPTIDE REPEAT-CONTAINING PROTEIN"/>
    <property type="match status" value="1"/>
</dbReference>
<organism evidence="3 4">
    <name type="scientific">Carpinus fangiana</name>
    <dbReference type="NCBI Taxonomy" id="176857"/>
    <lineage>
        <taxon>Eukaryota</taxon>
        <taxon>Viridiplantae</taxon>
        <taxon>Streptophyta</taxon>
        <taxon>Embryophyta</taxon>
        <taxon>Tracheophyta</taxon>
        <taxon>Spermatophyta</taxon>
        <taxon>Magnoliopsida</taxon>
        <taxon>eudicotyledons</taxon>
        <taxon>Gunneridae</taxon>
        <taxon>Pentapetalae</taxon>
        <taxon>rosids</taxon>
        <taxon>fabids</taxon>
        <taxon>Fagales</taxon>
        <taxon>Betulaceae</taxon>
        <taxon>Carpinus</taxon>
    </lineage>
</organism>
<reference evidence="3 4" key="1">
    <citation type="submission" date="2019-06" db="EMBL/GenBank/DDBJ databases">
        <title>A chromosomal-level reference genome of Carpinus fangiana (Coryloideae, Betulaceae).</title>
        <authorList>
            <person name="Yang X."/>
            <person name="Wang Z."/>
            <person name="Zhang L."/>
            <person name="Hao G."/>
            <person name="Liu J."/>
            <person name="Yang Y."/>
        </authorList>
    </citation>
    <scope>NUCLEOTIDE SEQUENCE [LARGE SCALE GENOMIC DNA]</scope>
    <source>
        <strain evidence="3">Cfa_2016G</strain>
        <tissue evidence="3">Leaf</tissue>
    </source>
</reference>
<dbReference type="InterPro" id="IPR046848">
    <property type="entry name" value="E_motif"/>
</dbReference>
<dbReference type="FunFam" id="1.25.40.10:FF:000344">
    <property type="entry name" value="Pentatricopeptide repeat-containing protein"/>
    <property type="match status" value="1"/>
</dbReference>
<dbReference type="PROSITE" id="PS51375">
    <property type="entry name" value="PPR"/>
    <property type="match status" value="5"/>
</dbReference>
<protein>
    <recommendedName>
        <fullName evidence="5">Pentacotripeptide-repeat region of PRORP domain-containing protein</fullName>
    </recommendedName>
</protein>
<feature type="repeat" description="PPR" evidence="2">
    <location>
        <begin position="351"/>
        <end position="385"/>
    </location>
</feature>
<feature type="repeat" description="PPR" evidence="2">
    <location>
        <begin position="250"/>
        <end position="284"/>
    </location>
</feature>
<gene>
    <name evidence="3" type="ORF">FH972_009675</name>
</gene>
<keyword evidence="1" id="KW-0677">Repeat</keyword>
<feature type="repeat" description="PPR" evidence="2">
    <location>
        <begin position="180"/>
        <end position="214"/>
    </location>
</feature>
<dbReference type="EMBL" id="CM017324">
    <property type="protein sequence ID" value="KAE8037049.1"/>
    <property type="molecule type" value="Genomic_DNA"/>
</dbReference>
<dbReference type="InterPro" id="IPR011990">
    <property type="entry name" value="TPR-like_helical_dom_sf"/>
</dbReference>
<feature type="repeat" description="PPR" evidence="2">
    <location>
        <begin position="215"/>
        <end position="249"/>
    </location>
</feature>
<evidence type="ECO:0000256" key="1">
    <source>
        <dbReference type="ARBA" id="ARBA00022737"/>
    </source>
</evidence>
<dbReference type="InterPro" id="IPR046960">
    <property type="entry name" value="PPR_At4g14850-like_plant"/>
</dbReference>
<dbReference type="Proteomes" id="UP000327013">
    <property type="component" value="Chromosome 4"/>
</dbReference>
<dbReference type="PANTHER" id="PTHR47926:SF453">
    <property type="entry name" value="PENTATRICOPEPTIDE REPEAT (PPR) SUPERFAMILY PROTEIN"/>
    <property type="match status" value="1"/>
</dbReference>
<dbReference type="NCBIfam" id="TIGR00756">
    <property type="entry name" value="PPR"/>
    <property type="match status" value="6"/>
</dbReference>
<dbReference type="GO" id="GO:0009451">
    <property type="term" value="P:RNA modification"/>
    <property type="evidence" value="ECO:0007669"/>
    <property type="project" value="InterPro"/>
</dbReference>
<name>A0A660KS41_9ROSI</name>
<evidence type="ECO:0000256" key="2">
    <source>
        <dbReference type="PROSITE-ProRule" id="PRU00708"/>
    </source>
</evidence>
<accession>A0A660KS41</accession>
<dbReference type="FunFam" id="1.25.40.10:FF:000090">
    <property type="entry name" value="Pentatricopeptide repeat-containing protein, chloroplastic"/>
    <property type="match status" value="1"/>
</dbReference>
<evidence type="ECO:0000313" key="4">
    <source>
        <dbReference type="Proteomes" id="UP000327013"/>
    </source>
</evidence>
<dbReference type="AlphaFoldDB" id="A0A660KS41"/>
<evidence type="ECO:0000313" key="3">
    <source>
        <dbReference type="EMBL" id="KAE8037049.1"/>
    </source>
</evidence>
<keyword evidence="4" id="KW-1185">Reference proteome</keyword>
<dbReference type="Pfam" id="PF13041">
    <property type="entry name" value="PPR_2"/>
    <property type="match status" value="3"/>
</dbReference>